<dbReference type="SUPFAM" id="SSF52096">
    <property type="entry name" value="ClpP/crotonase"/>
    <property type="match status" value="1"/>
</dbReference>
<dbReference type="Proteomes" id="UP001595897">
    <property type="component" value="Unassembled WGS sequence"/>
</dbReference>
<dbReference type="InterPro" id="IPR045004">
    <property type="entry name" value="ECH_dom"/>
</dbReference>
<proteinExistence type="predicted"/>
<gene>
    <name evidence="5" type="ORF">ACFO4O_03205</name>
</gene>
<dbReference type="EMBL" id="JBHSGU010000002">
    <property type="protein sequence ID" value="MFC4699162.1"/>
    <property type="molecule type" value="Genomic_DNA"/>
</dbReference>
<name>A0ABV9LRR8_9ALTE</name>
<evidence type="ECO:0000256" key="3">
    <source>
        <dbReference type="ARBA" id="ARBA00022801"/>
    </source>
</evidence>
<dbReference type="Gene3D" id="3.90.226.10">
    <property type="entry name" value="2-enoyl-CoA Hydratase, Chain A, domain 1"/>
    <property type="match status" value="1"/>
</dbReference>
<dbReference type="PANTHER" id="PTHR43176:SF3">
    <property type="entry name" value="3-HYDROXYISOBUTYRYL-COA HYDROLASE, MITOCHONDRIAL"/>
    <property type="match status" value="1"/>
</dbReference>
<organism evidence="5 6">
    <name type="scientific">Glaciecola siphonariae</name>
    <dbReference type="NCBI Taxonomy" id="521012"/>
    <lineage>
        <taxon>Bacteria</taxon>
        <taxon>Pseudomonadati</taxon>
        <taxon>Pseudomonadota</taxon>
        <taxon>Gammaproteobacteria</taxon>
        <taxon>Alteromonadales</taxon>
        <taxon>Alteromonadaceae</taxon>
        <taxon>Glaciecola</taxon>
    </lineage>
</organism>
<dbReference type="RefSeq" id="WP_382405907.1">
    <property type="nucleotide sequence ID" value="NZ_JBHSGU010000002.1"/>
</dbReference>
<comment type="catalytic activity">
    <reaction evidence="1">
        <text>3-hydroxy-2-methylpropanoyl-CoA + H2O = 3-hydroxy-2-methylpropanoate + CoA + H(+)</text>
        <dbReference type="Rhea" id="RHEA:20888"/>
        <dbReference type="ChEBI" id="CHEBI:11805"/>
        <dbReference type="ChEBI" id="CHEBI:15377"/>
        <dbReference type="ChEBI" id="CHEBI:15378"/>
        <dbReference type="ChEBI" id="CHEBI:57287"/>
        <dbReference type="ChEBI" id="CHEBI:57340"/>
        <dbReference type="EC" id="3.1.2.4"/>
    </reaction>
</comment>
<evidence type="ECO:0000256" key="2">
    <source>
        <dbReference type="ARBA" id="ARBA00011915"/>
    </source>
</evidence>
<keyword evidence="6" id="KW-1185">Reference proteome</keyword>
<keyword evidence="3 5" id="KW-0378">Hydrolase</keyword>
<accession>A0ABV9LRR8</accession>
<feature type="domain" description="Enoyl-CoA hydratase/isomerase" evidence="4">
    <location>
        <begin position="35"/>
        <end position="389"/>
    </location>
</feature>
<reference evidence="6" key="1">
    <citation type="journal article" date="2019" name="Int. J. Syst. Evol. Microbiol.">
        <title>The Global Catalogue of Microorganisms (GCM) 10K type strain sequencing project: providing services to taxonomists for standard genome sequencing and annotation.</title>
        <authorList>
            <consortium name="The Broad Institute Genomics Platform"/>
            <consortium name="The Broad Institute Genome Sequencing Center for Infectious Disease"/>
            <person name="Wu L."/>
            <person name="Ma J."/>
        </authorList>
    </citation>
    <scope>NUCLEOTIDE SEQUENCE [LARGE SCALE GENOMIC DNA]</scope>
    <source>
        <strain evidence="6">KACC 12507</strain>
    </source>
</reference>
<dbReference type="InterPro" id="IPR032259">
    <property type="entry name" value="HIBYL-CoA-H"/>
</dbReference>
<protein>
    <recommendedName>
        <fullName evidence="2">3-hydroxyisobutyryl-CoA hydrolase</fullName>
        <ecNumber evidence="2">3.1.2.4</ecNumber>
    </recommendedName>
</protein>
<comment type="caution">
    <text evidence="5">The sequence shown here is derived from an EMBL/GenBank/DDBJ whole genome shotgun (WGS) entry which is preliminary data.</text>
</comment>
<dbReference type="GO" id="GO:0016787">
    <property type="term" value="F:hydrolase activity"/>
    <property type="evidence" value="ECO:0007669"/>
    <property type="project" value="UniProtKB-KW"/>
</dbReference>
<dbReference type="PANTHER" id="PTHR43176">
    <property type="entry name" value="3-HYDROXYISOBUTYRYL-COA HYDROLASE-RELATED"/>
    <property type="match status" value="1"/>
</dbReference>
<evidence type="ECO:0000259" key="4">
    <source>
        <dbReference type="Pfam" id="PF16113"/>
    </source>
</evidence>
<sequence length="413" mass="45300">MPAELKQEGEQNVDKVLITYLPLQSVTLPKGARIAHIMLNKPKALNALDLDMVEIMLDALAKIREDDSVVAVLLDSHHEKAFCAGGDIVSMYQAMKHNIATKTNPQHGSLPEDDINAYTCPAFLRSFFTQEYRLDYCIHRFPKPIIVWGNGIIMGGGLGLFMGSHIRLVTETSRIAMPEITIGLFPDVGGSYFLNKLPPGVGLFLGLTAANLNARDTHHLGMADAIVANSSKAQFIDALCALSHISKDSVLDLANSFAPADGDLRESNIERNLKLFERLSSCSDIRDVQASLEALAEEQADNAFIIKALKSFKQGSPITAHLVFEQLARAKHLSLAQCFEMELSMAHTCGTLGEFQEGVRALLIDKDNDAKWLYPSIDDVPKAVINAHFNYFTQSNAQASAPHPLAKLEQEFG</sequence>
<evidence type="ECO:0000256" key="1">
    <source>
        <dbReference type="ARBA" id="ARBA00001709"/>
    </source>
</evidence>
<dbReference type="InterPro" id="IPR029045">
    <property type="entry name" value="ClpP/crotonase-like_dom_sf"/>
</dbReference>
<dbReference type="EC" id="3.1.2.4" evidence="2"/>
<evidence type="ECO:0000313" key="6">
    <source>
        <dbReference type="Proteomes" id="UP001595897"/>
    </source>
</evidence>
<dbReference type="CDD" id="cd06558">
    <property type="entry name" value="crotonase-like"/>
    <property type="match status" value="1"/>
</dbReference>
<evidence type="ECO:0000313" key="5">
    <source>
        <dbReference type="EMBL" id="MFC4699162.1"/>
    </source>
</evidence>
<dbReference type="Pfam" id="PF16113">
    <property type="entry name" value="ECH_2"/>
    <property type="match status" value="1"/>
</dbReference>